<feature type="region of interest" description="Disordered" evidence="1">
    <location>
        <begin position="120"/>
        <end position="143"/>
    </location>
</feature>
<feature type="compositionally biased region" description="Low complexity" evidence="1">
    <location>
        <begin position="134"/>
        <end position="143"/>
    </location>
</feature>
<gene>
    <name evidence="2" type="ORF">BCR39DRAFT_515711</name>
</gene>
<feature type="region of interest" description="Disordered" evidence="1">
    <location>
        <begin position="1"/>
        <end position="103"/>
    </location>
</feature>
<feature type="compositionally biased region" description="Basic and acidic residues" evidence="1">
    <location>
        <begin position="697"/>
        <end position="712"/>
    </location>
</feature>
<feature type="compositionally biased region" description="Basic and acidic residues" evidence="1">
    <location>
        <begin position="66"/>
        <end position="78"/>
    </location>
</feature>
<feature type="region of interest" description="Disordered" evidence="1">
    <location>
        <begin position="865"/>
        <end position="957"/>
    </location>
</feature>
<evidence type="ECO:0000313" key="3">
    <source>
        <dbReference type="Proteomes" id="UP000193986"/>
    </source>
</evidence>
<feature type="compositionally biased region" description="Low complexity" evidence="1">
    <location>
        <begin position="737"/>
        <end position="753"/>
    </location>
</feature>
<feature type="compositionally biased region" description="Acidic residues" evidence="1">
    <location>
        <begin position="918"/>
        <end position="935"/>
    </location>
</feature>
<dbReference type="EMBL" id="MCFC01000002">
    <property type="protein sequence ID" value="ORY34937.1"/>
    <property type="molecule type" value="Genomic_DNA"/>
</dbReference>
<feature type="region of interest" description="Disordered" evidence="1">
    <location>
        <begin position="534"/>
        <end position="844"/>
    </location>
</feature>
<name>A0A1Y2BJZ5_9TREE</name>
<feature type="compositionally biased region" description="Polar residues" evidence="1">
    <location>
        <begin position="1"/>
        <end position="11"/>
    </location>
</feature>
<keyword evidence="3" id="KW-1185">Reference proteome</keyword>
<feature type="compositionally biased region" description="Low complexity" evidence="1">
    <location>
        <begin position="40"/>
        <end position="65"/>
    </location>
</feature>
<evidence type="ECO:0000256" key="1">
    <source>
        <dbReference type="SAM" id="MobiDB-lite"/>
    </source>
</evidence>
<dbReference type="OrthoDB" id="2526154at2759"/>
<feature type="compositionally biased region" description="Polar residues" evidence="1">
    <location>
        <begin position="295"/>
        <end position="305"/>
    </location>
</feature>
<dbReference type="AlphaFoldDB" id="A0A1Y2BJZ5"/>
<dbReference type="InParanoid" id="A0A1Y2BJZ5"/>
<dbReference type="Proteomes" id="UP000193986">
    <property type="component" value="Unassembled WGS sequence"/>
</dbReference>
<reference evidence="2 3" key="1">
    <citation type="submission" date="2016-07" db="EMBL/GenBank/DDBJ databases">
        <title>Pervasive Adenine N6-methylation of Active Genes in Fungi.</title>
        <authorList>
            <consortium name="DOE Joint Genome Institute"/>
            <person name="Mondo S.J."/>
            <person name="Dannebaum R.O."/>
            <person name="Kuo R.C."/>
            <person name="Labutti K."/>
            <person name="Haridas S."/>
            <person name="Kuo A."/>
            <person name="Salamov A."/>
            <person name="Ahrendt S.R."/>
            <person name="Lipzen A."/>
            <person name="Sullivan W."/>
            <person name="Andreopoulos W.B."/>
            <person name="Clum A."/>
            <person name="Lindquist E."/>
            <person name="Daum C."/>
            <person name="Ramamoorthy G.K."/>
            <person name="Gryganskyi A."/>
            <person name="Culley D."/>
            <person name="Magnuson J.K."/>
            <person name="James T.Y."/>
            <person name="O'Malley M.A."/>
            <person name="Stajich J.E."/>
            <person name="Spatafora J.W."/>
            <person name="Visel A."/>
            <person name="Grigoriev I.V."/>
        </authorList>
    </citation>
    <scope>NUCLEOTIDE SEQUENCE [LARGE SCALE GENOMIC DNA]</scope>
    <source>
        <strain evidence="2 3">68-887.2</strain>
    </source>
</reference>
<feature type="compositionally biased region" description="Low complexity" evidence="1">
    <location>
        <begin position="274"/>
        <end position="287"/>
    </location>
</feature>
<feature type="compositionally biased region" description="Polar residues" evidence="1">
    <location>
        <begin position="24"/>
        <end position="39"/>
    </location>
</feature>
<organism evidence="2 3">
    <name type="scientific">Naematelia encephala</name>
    <dbReference type="NCBI Taxonomy" id="71784"/>
    <lineage>
        <taxon>Eukaryota</taxon>
        <taxon>Fungi</taxon>
        <taxon>Dikarya</taxon>
        <taxon>Basidiomycota</taxon>
        <taxon>Agaricomycotina</taxon>
        <taxon>Tremellomycetes</taxon>
        <taxon>Tremellales</taxon>
        <taxon>Naemateliaceae</taxon>
        <taxon>Naematelia</taxon>
    </lineage>
</organism>
<feature type="region of interest" description="Disordered" evidence="1">
    <location>
        <begin position="400"/>
        <end position="425"/>
    </location>
</feature>
<feature type="region of interest" description="Disordered" evidence="1">
    <location>
        <begin position="340"/>
        <end position="360"/>
    </location>
</feature>
<sequence length="957" mass="102918">MSSPTGSTAPAITSPLLAWPSRPSPSTGVYSNASMSSFYSGLPTASSTASLATSLPSSSSAGSLLKGKEREREHDQDPRVQVIVLDERGEKKYAPPKRPLSPHQLGRIAQSFGIVIPSLPHSSSSSSLPPPSPSASSSTSRPSFSRPSPYLLAVIPPLSLLVSDDSQDAEQSNDRQLRWQRGRLLPLQPTMGSMLLVIAREYGLPSVTGINLYLVDSTSHDDKPGPMISGSTWTTLFPKYNTSQPPSRVATPMKGLNDPVFPPSPASLLEKHSQGSGSASGTSTDPSPTKPPLSARSQSSFSSHLPATPLSPHFPTNPVVGTITFDVDPRAAWLGEYRRSGRGRGHKRQISTASEGGGGMRQLRLPAQVHNARPRFLRELDQNQTDPFMRLSDEEDIVPTSFAPSATHGPGRLERLPSARNGPGRRLSIRDIGANQALSTSVSLDFAEHVTAEESSEGLLEPEHVANELLASPIELEHAALERVRMDETDKRGSAVVLSEELDDLEKMMRQLSPREIRLTSPRILTPRMAQKVAQSQQNSLALPLPPRRPGTSPLAGSFTSRAVSDPPKAAWPASPRPAIRDMFHHLPSPPSVPGSNELSPVPMVKPISVETLKRMQSDSSPDPTKGNSDWRPRRPPRPPSPNLTHARTLSHSLSPEAIDHLRSPEAPTSVEREGKRRTSTGLKGFRSARNLNGLFKGDRERESHKLPDVPSRESTVSSTKEKEKEAVGLFKNQVETTSTFPGLSTTTTTTATIPSEFGTNTTVTISSPPPPRRAMGRSSSSSSSPKASTLPLHNNNTHTHSSSSNRSFSSRLLHSSFSFSRKTHNPNPSSSSSHHTGSEMNKRSISISSPILNQHDSPLALDGYTQRKISGGNGGEPTSPASLKSVKRKPVPGLGKNTSSKAIKGDTNIDGERDGEGQGEGDGERDGDEDGDGDGDFRRFVLEDPTKGRIQTTLVV</sequence>
<accession>A0A1Y2BJZ5</accession>
<evidence type="ECO:0000313" key="2">
    <source>
        <dbReference type="EMBL" id="ORY34937.1"/>
    </source>
</evidence>
<feature type="compositionally biased region" description="Basic residues" evidence="1">
    <location>
        <begin position="340"/>
        <end position="349"/>
    </location>
</feature>
<feature type="region of interest" description="Disordered" evidence="1">
    <location>
        <begin position="243"/>
        <end position="317"/>
    </location>
</feature>
<feature type="compositionally biased region" description="Basic and acidic residues" evidence="1">
    <location>
        <begin position="936"/>
        <end position="948"/>
    </location>
</feature>
<feature type="compositionally biased region" description="Polar residues" evidence="1">
    <location>
        <begin position="618"/>
        <end position="628"/>
    </location>
</feature>
<protein>
    <submittedName>
        <fullName evidence="2">Uncharacterized protein</fullName>
    </submittedName>
</protein>
<proteinExistence type="predicted"/>
<feature type="compositionally biased region" description="Low complexity" evidence="1">
    <location>
        <begin position="777"/>
        <end position="836"/>
    </location>
</feature>
<comment type="caution">
    <text evidence="2">The sequence shown here is derived from an EMBL/GenBank/DDBJ whole genome shotgun (WGS) entry which is preliminary data.</text>
</comment>
<feature type="compositionally biased region" description="Polar residues" evidence="1">
    <location>
        <begin position="643"/>
        <end position="654"/>
    </location>
</feature>